<protein>
    <recommendedName>
        <fullName evidence="1">Putative regulatory protein FmdB zinc ribbon domain-containing protein</fullName>
    </recommendedName>
</protein>
<dbReference type="AlphaFoldDB" id="A0A0F9ESK3"/>
<accession>A0A0F9ESK3</accession>
<reference evidence="2" key="1">
    <citation type="journal article" date="2015" name="Nature">
        <title>Complex archaea that bridge the gap between prokaryotes and eukaryotes.</title>
        <authorList>
            <person name="Spang A."/>
            <person name="Saw J.H."/>
            <person name="Jorgensen S.L."/>
            <person name="Zaremba-Niedzwiedzka K."/>
            <person name="Martijn J."/>
            <person name="Lind A.E."/>
            <person name="van Eijk R."/>
            <person name="Schleper C."/>
            <person name="Guy L."/>
            <person name="Ettema T.J."/>
        </authorList>
    </citation>
    <scope>NUCLEOTIDE SEQUENCE</scope>
</reference>
<feature type="domain" description="Putative regulatory protein FmdB zinc ribbon" evidence="1">
    <location>
        <begin position="1"/>
        <end position="44"/>
    </location>
</feature>
<dbReference type="EMBL" id="LAZR01023841">
    <property type="protein sequence ID" value="KKL77128.1"/>
    <property type="molecule type" value="Genomic_DNA"/>
</dbReference>
<feature type="non-terminal residue" evidence="2">
    <location>
        <position position="71"/>
    </location>
</feature>
<comment type="caution">
    <text evidence="2">The sequence shown here is derived from an EMBL/GenBank/DDBJ whole genome shotgun (WGS) entry which is preliminary data.</text>
</comment>
<evidence type="ECO:0000259" key="1">
    <source>
        <dbReference type="SMART" id="SM00834"/>
    </source>
</evidence>
<sequence>MPMYDWQCPDRHKFEAVVMMADRKEPLPCIVPGCKQLAARIEISHSSPKAMLDYGLGLNREALEKGTYDPL</sequence>
<gene>
    <name evidence="2" type="ORF">LCGC14_2037940</name>
</gene>
<evidence type="ECO:0000313" key="2">
    <source>
        <dbReference type="EMBL" id="KKL77128.1"/>
    </source>
</evidence>
<dbReference type="SMART" id="SM00834">
    <property type="entry name" value="CxxC_CXXC_SSSS"/>
    <property type="match status" value="1"/>
</dbReference>
<proteinExistence type="predicted"/>
<name>A0A0F9ESK3_9ZZZZ</name>
<dbReference type="InterPro" id="IPR013429">
    <property type="entry name" value="Regulatory_FmdB_Zinc_ribbon"/>
</dbReference>
<organism evidence="2">
    <name type="scientific">marine sediment metagenome</name>
    <dbReference type="NCBI Taxonomy" id="412755"/>
    <lineage>
        <taxon>unclassified sequences</taxon>
        <taxon>metagenomes</taxon>
        <taxon>ecological metagenomes</taxon>
    </lineage>
</organism>